<keyword evidence="2" id="KW-0808">Transferase</keyword>
<dbReference type="CDD" id="cd04179">
    <property type="entry name" value="DPM_DPG-synthase_like"/>
    <property type="match status" value="1"/>
</dbReference>
<sequence length="267" mass="28831">MRRPNTMSQVTAINQAESAAVSAAANTVSSHLQSVVVVIPALNEERSLPLVLADLPDVGQVVVIDNGSTDRTADVARAGGAVVVSESQRGYGAACLRGLATIAQYIDEGHAAPEIVVFLDADYSDHPDLLPRLVAPIFMGQADFVLGSRLLGEREKGAMPPQSVYGNRLACFLMRLLFGARYTDLGPFRAIDYGKLCDLKMADENFGWTIEMQIKAIFAHLRYLEIPVPYRNRVGTSKISGTVSGTIKAGSKILYTVARYGLRRGSM</sequence>
<dbReference type="Gene3D" id="3.90.550.10">
    <property type="entry name" value="Spore Coat Polysaccharide Biosynthesis Protein SpsA, Chain A"/>
    <property type="match status" value="1"/>
</dbReference>
<keyword evidence="3" id="KW-1185">Reference proteome</keyword>
<dbReference type="InterPro" id="IPR029044">
    <property type="entry name" value="Nucleotide-diphossugar_trans"/>
</dbReference>
<keyword evidence="2" id="KW-0328">Glycosyltransferase</keyword>
<reference evidence="2 3" key="1">
    <citation type="submission" date="2019-02" db="EMBL/GenBank/DDBJ databases">
        <title>Deep-cultivation of Planctomycetes and their phenomic and genomic characterization uncovers novel biology.</title>
        <authorList>
            <person name="Wiegand S."/>
            <person name="Jogler M."/>
            <person name="Boedeker C."/>
            <person name="Pinto D."/>
            <person name="Vollmers J."/>
            <person name="Rivas-Marin E."/>
            <person name="Kohn T."/>
            <person name="Peeters S.H."/>
            <person name="Heuer A."/>
            <person name="Rast P."/>
            <person name="Oberbeckmann S."/>
            <person name="Bunk B."/>
            <person name="Jeske O."/>
            <person name="Meyerdierks A."/>
            <person name="Storesund J.E."/>
            <person name="Kallscheuer N."/>
            <person name="Luecker S."/>
            <person name="Lage O.M."/>
            <person name="Pohl T."/>
            <person name="Merkel B.J."/>
            <person name="Hornburger P."/>
            <person name="Mueller R.-W."/>
            <person name="Bruemmer F."/>
            <person name="Labrenz M."/>
            <person name="Spormann A.M."/>
            <person name="Op den Camp H."/>
            <person name="Overmann J."/>
            <person name="Amann R."/>
            <person name="Jetten M.S.M."/>
            <person name="Mascher T."/>
            <person name="Medema M.H."/>
            <person name="Devos D.P."/>
            <person name="Kaster A.-K."/>
            <person name="Ovreas L."/>
            <person name="Rohde M."/>
            <person name="Galperin M.Y."/>
            <person name="Jogler C."/>
        </authorList>
    </citation>
    <scope>NUCLEOTIDE SEQUENCE [LARGE SCALE GENOMIC DNA]</scope>
    <source>
        <strain evidence="2 3">EC9</strain>
    </source>
</reference>
<dbReference type="InterPro" id="IPR001173">
    <property type="entry name" value="Glyco_trans_2-like"/>
</dbReference>
<organism evidence="2 3">
    <name type="scientific">Rosistilla ulvae</name>
    <dbReference type="NCBI Taxonomy" id="1930277"/>
    <lineage>
        <taxon>Bacteria</taxon>
        <taxon>Pseudomonadati</taxon>
        <taxon>Planctomycetota</taxon>
        <taxon>Planctomycetia</taxon>
        <taxon>Pirellulales</taxon>
        <taxon>Pirellulaceae</taxon>
        <taxon>Rosistilla</taxon>
    </lineage>
</organism>
<dbReference type="SUPFAM" id="SSF53448">
    <property type="entry name" value="Nucleotide-diphospho-sugar transferases"/>
    <property type="match status" value="1"/>
</dbReference>
<dbReference type="Pfam" id="PF00535">
    <property type="entry name" value="Glycos_transf_2"/>
    <property type="match status" value="1"/>
</dbReference>
<dbReference type="KEGG" id="ruv:EC9_02900"/>
<accession>A0A517LU34</accession>
<dbReference type="GO" id="GO:0047267">
    <property type="term" value="F:undecaprenyl-phosphate mannosyltransferase activity"/>
    <property type="evidence" value="ECO:0007669"/>
    <property type="project" value="UniProtKB-EC"/>
</dbReference>
<dbReference type="EMBL" id="CP036261">
    <property type="protein sequence ID" value="QDS86131.1"/>
    <property type="molecule type" value="Genomic_DNA"/>
</dbReference>
<dbReference type="InterPro" id="IPR050256">
    <property type="entry name" value="Glycosyltransferase_2"/>
</dbReference>
<dbReference type="PANTHER" id="PTHR48090">
    <property type="entry name" value="UNDECAPRENYL-PHOSPHATE 4-DEOXY-4-FORMAMIDO-L-ARABINOSE TRANSFERASE-RELATED"/>
    <property type="match status" value="1"/>
</dbReference>
<name>A0A517LU34_9BACT</name>
<proteinExistence type="predicted"/>
<feature type="domain" description="Glycosyltransferase 2-like" evidence="1">
    <location>
        <begin position="37"/>
        <end position="165"/>
    </location>
</feature>
<dbReference type="PANTHER" id="PTHR48090:SF7">
    <property type="entry name" value="RFBJ PROTEIN"/>
    <property type="match status" value="1"/>
</dbReference>
<dbReference type="AlphaFoldDB" id="A0A517LU34"/>
<evidence type="ECO:0000313" key="2">
    <source>
        <dbReference type="EMBL" id="QDS86131.1"/>
    </source>
</evidence>
<evidence type="ECO:0000313" key="3">
    <source>
        <dbReference type="Proteomes" id="UP000319557"/>
    </source>
</evidence>
<evidence type="ECO:0000259" key="1">
    <source>
        <dbReference type="Pfam" id="PF00535"/>
    </source>
</evidence>
<protein>
    <submittedName>
        <fullName evidence="2">Undecaprenyl-phosphate mannosyltransferase</fullName>
        <ecNumber evidence="2">2.4.1.54</ecNumber>
    </submittedName>
</protein>
<dbReference type="EC" id="2.4.1.54" evidence="2"/>
<gene>
    <name evidence="2" type="ORF">EC9_02900</name>
</gene>
<dbReference type="Proteomes" id="UP000319557">
    <property type="component" value="Chromosome"/>
</dbReference>